<keyword evidence="3" id="KW-1185">Reference proteome</keyword>
<dbReference type="EMBL" id="JASPKY010000025">
    <property type="protein sequence ID" value="KAK9751922.1"/>
    <property type="molecule type" value="Genomic_DNA"/>
</dbReference>
<feature type="compositionally biased region" description="Basic and acidic residues" evidence="1">
    <location>
        <begin position="1"/>
        <end position="15"/>
    </location>
</feature>
<dbReference type="Proteomes" id="UP001458880">
    <property type="component" value="Unassembled WGS sequence"/>
</dbReference>
<sequence>MKEETPVKRVWESKSQKKTRRGGPRKTWDGVIAELFARKGWESKSQKKTRRGGPRKTWDGVIAELFARKGTTWTQAKRLAKDRREWRRYTQPERLKD</sequence>
<dbReference type="AlphaFoldDB" id="A0AAW1MY48"/>
<comment type="caution">
    <text evidence="2">The sequence shown here is derived from an EMBL/GenBank/DDBJ whole genome shotgun (WGS) entry which is preliminary data.</text>
</comment>
<proteinExistence type="predicted"/>
<gene>
    <name evidence="2" type="ORF">QE152_g4767</name>
</gene>
<evidence type="ECO:0000313" key="2">
    <source>
        <dbReference type="EMBL" id="KAK9751922.1"/>
    </source>
</evidence>
<accession>A0AAW1MY48</accession>
<organism evidence="2 3">
    <name type="scientific">Popillia japonica</name>
    <name type="common">Japanese beetle</name>
    <dbReference type="NCBI Taxonomy" id="7064"/>
    <lineage>
        <taxon>Eukaryota</taxon>
        <taxon>Metazoa</taxon>
        <taxon>Ecdysozoa</taxon>
        <taxon>Arthropoda</taxon>
        <taxon>Hexapoda</taxon>
        <taxon>Insecta</taxon>
        <taxon>Pterygota</taxon>
        <taxon>Neoptera</taxon>
        <taxon>Endopterygota</taxon>
        <taxon>Coleoptera</taxon>
        <taxon>Polyphaga</taxon>
        <taxon>Scarabaeiformia</taxon>
        <taxon>Scarabaeidae</taxon>
        <taxon>Rutelinae</taxon>
        <taxon>Popillia</taxon>
    </lineage>
</organism>
<feature type="region of interest" description="Disordered" evidence="1">
    <location>
        <begin position="1"/>
        <end position="28"/>
    </location>
</feature>
<evidence type="ECO:0000256" key="1">
    <source>
        <dbReference type="SAM" id="MobiDB-lite"/>
    </source>
</evidence>
<evidence type="ECO:0000313" key="3">
    <source>
        <dbReference type="Proteomes" id="UP001458880"/>
    </source>
</evidence>
<name>A0AAW1MY48_POPJA</name>
<reference evidence="2 3" key="1">
    <citation type="journal article" date="2024" name="BMC Genomics">
        <title>De novo assembly and annotation of Popillia japonica's genome with initial clues to its potential as an invasive pest.</title>
        <authorList>
            <person name="Cucini C."/>
            <person name="Boschi S."/>
            <person name="Funari R."/>
            <person name="Cardaioli E."/>
            <person name="Iannotti N."/>
            <person name="Marturano G."/>
            <person name="Paoli F."/>
            <person name="Bruttini M."/>
            <person name="Carapelli A."/>
            <person name="Frati F."/>
            <person name="Nardi F."/>
        </authorList>
    </citation>
    <scope>NUCLEOTIDE SEQUENCE [LARGE SCALE GENOMIC DNA]</scope>
    <source>
        <strain evidence="2">DMR45628</strain>
    </source>
</reference>
<protein>
    <submittedName>
        <fullName evidence="2">Uncharacterized protein</fullName>
    </submittedName>
</protein>